<accession>A0A3E5BUL5</accession>
<evidence type="ECO:0000313" key="3">
    <source>
        <dbReference type="Proteomes" id="UP000432488"/>
    </source>
</evidence>
<proteinExistence type="predicted"/>
<dbReference type="EMBL" id="WCUA01000005">
    <property type="protein sequence ID" value="KAB4186472.1"/>
    <property type="molecule type" value="Genomic_DNA"/>
</dbReference>
<name>A0A3E5BUL5_BACUN</name>
<evidence type="ECO:0000313" key="2">
    <source>
        <dbReference type="EMBL" id="KAB4186472.1"/>
    </source>
</evidence>
<sequence length="375" mass="44448">MKKSDIFWQTYLSLEKEFINVSNFIFITDEITTHEHGKEITQPCNSQLETFSPYIADLLIRCCVQIEAISKELYYDNGGTKQRGDKNLFFDEDCLKLIDIKWAIHDKRVLVVAPFFNLTKEENRILRPLKNAHKRAGTFWEKAYQAVKHDRFASLKDGNIKALLHSMAALYLLNLYYRNDSWIIKYQELSKTDFSMGSSIFAVKQPEVGQLWYGNTPIVGESPYVVRYQTEDYKRIEAMQKADNEALNNYWQQQPEIKEPEFLAILEKERKKQELDPSHRILYFWELGIYRLKKMLPTHLPFEERKEKLVKSEAWNCWINQHNTHLKPEEITENNIDKEIENVGRRWGMDIEKQYNTMSWIHLAMNGAICKVYIP</sequence>
<dbReference type="Proteomes" id="UP000432488">
    <property type="component" value="Unassembled WGS sequence"/>
</dbReference>
<protein>
    <submittedName>
        <fullName evidence="1">Uncharacterized protein</fullName>
    </submittedName>
</protein>
<evidence type="ECO:0000313" key="4">
    <source>
        <dbReference type="Proteomes" id="UP000442334"/>
    </source>
</evidence>
<evidence type="ECO:0000313" key="1">
    <source>
        <dbReference type="EMBL" id="KAB4086795.1"/>
    </source>
</evidence>
<dbReference type="AlphaFoldDB" id="A0A3E5BUL5"/>
<organism evidence="1 3">
    <name type="scientific">Bacteroides uniformis</name>
    <dbReference type="NCBI Taxonomy" id="820"/>
    <lineage>
        <taxon>Bacteria</taxon>
        <taxon>Pseudomonadati</taxon>
        <taxon>Bacteroidota</taxon>
        <taxon>Bacteroidia</taxon>
        <taxon>Bacteroidales</taxon>
        <taxon>Bacteroidaceae</taxon>
        <taxon>Bacteroides</taxon>
    </lineage>
</organism>
<gene>
    <name evidence="2" type="ORF">GAQ34_06255</name>
    <name evidence="1" type="ORF">GAQ56_21040</name>
</gene>
<comment type="caution">
    <text evidence="1">The sequence shown here is derived from an EMBL/GenBank/DDBJ whole genome shotgun (WGS) entry which is preliminary data.</text>
</comment>
<reference evidence="3 4" key="1">
    <citation type="journal article" date="2019" name="Nat. Med.">
        <title>A library of human gut bacterial isolates paired with longitudinal multiomics data enables mechanistic microbiome research.</title>
        <authorList>
            <person name="Poyet M."/>
            <person name="Groussin M."/>
            <person name="Gibbons S.M."/>
            <person name="Avila-Pacheco J."/>
            <person name="Jiang X."/>
            <person name="Kearney S.M."/>
            <person name="Perrotta A.R."/>
            <person name="Berdy B."/>
            <person name="Zhao S."/>
            <person name="Lieberman T.D."/>
            <person name="Swanson P.K."/>
            <person name="Smith M."/>
            <person name="Roesemann S."/>
            <person name="Alexander J.E."/>
            <person name="Rich S.A."/>
            <person name="Livny J."/>
            <person name="Vlamakis H."/>
            <person name="Clish C."/>
            <person name="Bullock K."/>
            <person name="Deik A."/>
            <person name="Scott J."/>
            <person name="Pierce K.A."/>
            <person name="Xavier R.J."/>
            <person name="Alm E.J."/>
        </authorList>
    </citation>
    <scope>NUCLEOTIDE SEQUENCE [LARGE SCALE GENOMIC DNA]</scope>
    <source>
        <strain evidence="2 4">BIOML-A21</strain>
        <strain evidence="1 3">BIOML-A42</strain>
    </source>
</reference>
<dbReference type="RefSeq" id="WP_011966730.1">
    <property type="nucleotide sequence ID" value="NZ_CACRTC010000006.1"/>
</dbReference>
<dbReference type="Proteomes" id="UP000442334">
    <property type="component" value="Unassembled WGS sequence"/>
</dbReference>
<dbReference type="EMBL" id="WCUV01000022">
    <property type="protein sequence ID" value="KAB4086795.1"/>
    <property type="molecule type" value="Genomic_DNA"/>
</dbReference>